<evidence type="ECO:0000256" key="3">
    <source>
        <dbReference type="ARBA" id="ARBA00022764"/>
    </source>
</evidence>
<evidence type="ECO:0000256" key="4">
    <source>
        <dbReference type="HAMAP-Rule" id="MF_01914"/>
    </source>
</evidence>
<reference evidence="6 7" key="1">
    <citation type="submission" date="2020-05" db="EMBL/GenBank/DDBJ databases">
        <authorList>
            <person name="Niu N."/>
        </authorList>
    </citation>
    <scope>NUCLEOTIDE SEQUENCE [LARGE SCALE GENOMIC DNA]</scope>
    <source>
        <strain evidence="6 7">LMG10982</strain>
    </source>
</reference>
<protein>
    <recommendedName>
        <fullName evidence="4">Lipopolysaccharide export system protein LptA</fullName>
    </recommendedName>
</protein>
<dbReference type="GO" id="GO:0017089">
    <property type="term" value="F:glycolipid transfer activity"/>
    <property type="evidence" value="ECO:0007669"/>
    <property type="project" value="TreeGrafter"/>
</dbReference>
<keyword evidence="1 4" id="KW-0813">Transport</keyword>
<dbReference type="PANTHER" id="PTHR36504">
    <property type="entry name" value="LIPOPOLYSACCHARIDE EXPORT SYSTEM PROTEIN LPTA"/>
    <property type="match status" value="1"/>
</dbReference>
<feature type="chain" id="PRO_5031661271" description="Lipopolysaccharide export system protein LptA" evidence="4">
    <location>
        <begin position="21"/>
        <end position="197"/>
    </location>
</feature>
<accession>A0A7Y4LAE9</accession>
<keyword evidence="3 4" id="KW-0574">Periplasm</keyword>
<comment type="subunit">
    <text evidence="4">Component of the lipopolysaccharide transport and assembly complex.</text>
</comment>
<dbReference type="GO" id="GO:0043165">
    <property type="term" value="P:Gram-negative-bacterium-type cell outer membrane assembly"/>
    <property type="evidence" value="ECO:0007669"/>
    <property type="project" value="UniProtKB-UniRule"/>
</dbReference>
<keyword evidence="7" id="KW-1185">Reference proteome</keyword>
<sequence precursor="true">MKTRLLLSVLLLGLPLCVTAQTKPAEDPETVVLSDTLNYDDVAKTSVFKGNVILTRGLMRLTADELQVREDEKGFQHGTATVSKGKKVTILEERPENYETIYAEGNSATYNGETGIVRLIGQSVLIRRVCGKPMDTLRGNIVTYNNKNNTYYAEGGAKGSQSRVRSVVQARSKTDNAVEECRQKYHGKPMPSSIQKK</sequence>
<comment type="subcellular location">
    <subcellularLocation>
        <location evidence="4">Periplasm</location>
    </subcellularLocation>
</comment>
<dbReference type="EMBL" id="JABGBO010000007">
    <property type="protein sequence ID" value="NOL49925.1"/>
    <property type="molecule type" value="Genomic_DNA"/>
</dbReference>
<dbReference type="InterPro" id="IPR014340">
    <property type="entry name" value="LptA"/>
</dbReference>
<dbReference type="Pfam" id="PF03968">
    <property type="entry name" value="LptD_N"/>
    <property type="match status" value="1"/>
</dbReference>
<comment type="similarity">
    <text evidence="4">Belongs to the LptA family.</text>
</comment>
<dbReference type="GO" id="GO:0030288">
    <property type="term" value="C:outer membrane-bounded periplasmic space"/>
    <property type="evidence" value="ECO:0007669"/>
    <property type="project" value="TreeGrafter"/>
</dbReference>
<dbReference type="RefSeq" id="WP_171588908.1">
    <property type="nucleotide sequence ID" value="NZ_JABGBO010000007.1"/>
</dbReference>
<comment type="caution">
    <text evidence="6">The sequence shown here is derived from an EMBL/GenBank/DDBJ whole genome shotgun (WGS) entry which is preliminary data.</text>
</comment>
<dbReference type="Proteomes" id="UP000541421">
    <property type="component" value="Unassembled WGS sequence"/>
</dbReference>
<dbReference type="GO" id="GO:0015920">
    <property type="term" value="P:lipopolysaccharide transport"/>
    <property type="evidence" value="ECO:0007669"/>
    <property type="project" value="UniProtKB-UniRule"/>
</dbReference>
<dbReference type="InterPro" id="IPR005653">
    <property type="entry name" value="OstA-like_N"/>
</dbReference>
<keyword evidence="2 4" id="KW-0732">Signal</keyword>
<feature type="domain" description="Organic solvent tolerance-like N-terminal" evidence="5">
    <location>
        <begin position="32"/>
        <end position="149"/>
    </location>
</feature>
<evidence type="ECO:0000313" key="6">
    <source>
        <dbReference type="EMBL" id="NOL49925.1"/>
    </source>
</evidence>
<dbReference type="InterPro" id="IPR052037">
    <property type="entry name" value="LPS_export_LptA"/>
</dbReference>
<feature type="signal peptide" evidence="4">
    <location>
        <begin position="1"/>
        <end position="20"/>
    </location>
</feature>
<proteinExistence type="inferred from homology"/>
<evidence type="ECO:0000259" key="5">
    <source>
        <dbReference type="Pfam" id="PF03968"/>
    </source>
</evidence>
<dbReference type="Gene3D" id="2.60.450.10">
    <property type="entry name" value="Lipopolysaccharide (LPS) transport protein A like domain"/>
    <property type="match status" value="1"/>
</dbReference>
<evidence type="ECO:0000313" key="7">
    <source>
        <dbReference type="Proteomes" id="UP000541421"/>
    </source>
</evidence>
<name>A0A7Y4LAE9_9BURK</name>
<dbReference type="GO" id="GO:0001530">
    <property type="term" value="F:lipopolysaccharide binding"/>
    <property type="evidence" value="ECO:0007669"/>
    <property type="project" value="InterPro"/>
</dbReference>
<organism evidence="6 7">
    <name type="scientific">Pelistega europaea</name>
    <dbReference type="NCBI Taxonomy" id="106147"/>
    <lineage>
        <taxon>Bacteria</taxon>
        <taxon>Pseudomonadati</taxon>
        <taxon>Pseudomonadota</taxon>
        <taxon>Betaproteobacteria</taxon>
        <taxon>Burkholderiales</taxon>
        <taxon>Alcaligenaceae</taxon>
        <taxon>Pelistega</taxon>
    </lineage>
</organism>
<comment type="function">
    <text evidence="4">Involved in the assembly of lipopolysaccharide (LPS). Required for the translocation of LPS from the inner membrane to the outer membrane.</text>
</comment>
<dbReference type="NCBIfam" id="TIGR03002">
    <property type="entry name" value="outer_YhbN_LptA"/>
    <property type="match status" value="1"/>
</dbReference>
<dbReference type="AlphaFoldDB" id="A0A7Y4LAE9"/>
<evidence type="ECO:0000256" key="2">
    <source>
        <dbReference type="ARBA" id="ARBA00022729"/>
    </source>
</evidence>
<evidence type="ECO:0000256" key="1">
    <source>
        <dbReference type="ARBA" id="ARBA00022448"/>
    </source>
</evidence>
<dbReference type="PANTHER" id="PTHR36504:SF1">
    <property type="entry name" value="LIPOPOLYSACCHARIDE EXPORT SYSTEM PROTEIN LPTA"/>
    <property type="match status" value="1"/>
</dbReference>
<dbReference type="GO" id="GO:0009279">
    <property type="term" value="C:cell outer membrane"/>
    <property type="evidence" value="ECO:0007669"/>
    <property type="project" value="TreeGrafter"/>
</dbReference>
<gene>
    <name evidence="4 6" type="primary">lptA</name>
    <name evidence="6" type="ORF">HKX40_07225</name>
</gene>
<dbReference type="HAMAP" id="MF_01914">
    <property type="entry name" value="LPS_assembly_LptA"/>
    <property type="match status" value="1"/>
</dbReference>